<feature type="non-terminal residue" evidence="1">
    <location>
        <position position="73"/>
    </location>
</feature>
<gene>
    <name evidence="1" type="ORF">FKW44_017595</name>
</gene>
<proteinExistence type="predicted"/>
<dbReference type="EMBL" id="CP045901">
    <property type="protein sequence ID" value="QQP37359.1"/>
    <property type="molecule type" value="Genomic_DNA"/>
</dbReference>
<feature type="non-terminal residue" evidence="1">
    <location>
        <position position="1"/>
    </location>
</feature>
<name>A0A7T8JWT3_CALRO</name>
<dbReference type="OrthoDB" id="7540217at2759"/>
<reference evidence="2" key="1">
    <citation type="submission" date="2021-01" db="EMBL/GenBank/DDBJ databases">
        <title>Caligus Genome Assembly.</title>
        <authorList>
            <person name="Gallardo-Escarate C."/>
        </authorList>
    </citation>
    <scope>NUCLEOTIDE SEQUENCE [LARGE SCALE GENOMIC DNA]</scope>
</reference>
<dbReference type="AlphaFoldDB" id="A0A7T8JWT3"/>
<accession>A0A7T8JWT3</accession>
<protein>
    <submittedName>
        <fullName evidence="1">Uncharacterized protein</fullName>
    </submittedName>
</protein>
<evidence type="ECO:0000313" key="2">
    <source>
        <dbReference type="Proteomes" id="UP000595437"/>
    </source>
</evidence>
<keyword evidence="2" id="KW-1185">Reference proteome</keyword>
<evidence type="ECO:0000313" key="1">
    <source>
        <dbReference type="EMBL" id="QQP37359.1"/>
    </source>
</evidence>
<organism evidence="1 2">
    <name type="scientific">Caligus rogercresseyi</name>
    <name type="common">Sea louse</name>
    <dbReference type="NCBI Taxonomy" id="217165"/>
    <lineage>
        <taxon>Eukaryota</taxon>
        <taxon>Metazoa</taxon>
        <taxon>Ecdysozoa</taxon>
        <taxon>Arthropoda</taxon>
        <taxon>Crustacea</taxon>
        <taxon>Multicrustacea</taxon>
        <taxon>Hexanauplia</taxon>
        <taxon>Copepoda</taxon>
        <taxon>Siphonostomatoida</taxon>
        <taxon>Caligidae</taxon>
        <taxon>Caligus</taxon>
    </lineage>
</organism>
<sequence length="73" mass="8362">QRLQGQDPRLHQEGVRHLRTRPQQVHHGCHQRAGVSNVTLLACVNEDLHCHSYKLKVGQLLTQKNKNWPPSSP</sequence>
<dbReference type="Proteomes" id="UP000595437">
    <property type="component" value="Chromosome 12"/>
</dbReference>